<dbReference type="GO" id="GO:0009253">
    <property type="term" value="P:peptidoglycan catabolic process"/>
    <property type="evidence" value="ECO:0007669"/>
    <property type="project" value="InterPro"/>
</dbReference>
<dbReference type="RefSeq" id="WP_106512640.1">
    <property type="nucleotide sequence ID" value="NZ_PXYI01000003.1"/>
</dbReference>
<protein>
    <recommendedName>
        <fullName evidence="7">Lysozyme</fullName>
        <ecNumber evidence="7">3.2.1.17</ecNumber>
    </recommendedName>
</protein>
<proteinExistence type="inferred from homology"/>
<dbReference type="PANTHER" id="PTHR38107">
    <property type="match status" value="1"/>
</dbReference>
<organism evidence="8 9">
    <name type="scientific">Allosphingosinicella deserti</name>
    <dbReference type="NCBI Taxonomy" id="2116704"/>
    <lineage>
        <taxon>Bacteria</taxon>
        <taxon>Pseudomonadati</taxon>
        <taxon>Pseudomonadota</taxon>
        <taxon>Alphaproteobacteria</taxon>
        <taxon>Sphingomonadales</taxon>
        <taxon>Sphingomonadaceae</taxon>
        <taxon>Allosphingosinicella</taxon>
    </lineage>
</organism>
<dbReference type="GO" id="GO:0003796">
    <property type="term" value="F:lysozyme activity"/>
    <property type="evidence" value="ECO:0007669"/>
    <property type="project" value="UniProtKB-EC"/>
</dbReference>
<keyword evidence="2 7" id="KW-0929">Antimicrobial</keyword>
<name>A0A2P7QRA3_9SPHN</name>
<dbReference type="InterPro" id="IPR034690">
    <property type="entry name" value="Endolysin_T4_type"/>
</dbReference>
<evidence type="ECO:0000256" key="4">
    <source>
        <dbReference type="ARBA" id="ARBA00022801"/>
    </source>
</evidence>
<keyword evidence="3 7" id="KW-0081">Bacteriolytic enzyme</keyword>
<dbReference type="PANTHER" id="PTHR38107:SF3">
    <property type="entry name" value="LYSOZYME RRRD-RELATED"/>
    <property type="match status" value="1"/>
</dbReference>
<keyword evidence="6 7" id="KW-0326">Glycosidase</keyword>
<keyword evidence="9" id="KW-1185">Reference proteome</keyword>
<dbReference type="InterPro" id="IPR033907">
    <property type="entry name" value="Endolysin_autolysin"/>
</dbReference>
<evidence type="ECO:0000256" key="5">
    <source>
        <dbReference type="ARBA" id="ARBA00023200"/>
    </source>
</evidence>
<dbReference type="EMBL" id="PXYI01000003">
    <property type="protein sequence ID" value="PSJ40487.1"/>
    <property type="molecule type" value="Genomic_DNA"/>
</dbReference>
<comment type="caution">
    <text evidence="8">The sequence shown here is derived from an EMBL/GenBank/DDBJ whole genome shotgun (WGS) entry which is preliminary data.</text>
</comment>
<dbReference type="GO" id="GO:0042742">
    <property type="term" value="P:defense response to bacterium"/>
    <property type="evidence" value="ECO:0007669"/>
    <property type="project" value="UniProtKB-KW"/>
</dbReference>
<dbReference type="AlphaFoldDB" id="A0A2P7QRA3"/>
<dbReference type="OrthoDB" id="5327667at2"/>
<evidence type="ECO:0000256" key="2">
    <source>
        <dbReference type="ARBA" id="ARBA00022529"/>
    </source>
</evidence>
<evidence type="ECO:0000256" key="3">
    <source>
        <dbReference type="ARBA" id="ARBA00022638"/>
    </source>
</evidence>
<comment type="catalytic activity">
    <reaction evidence="1 7">
        <text>Hydrolysis of (1-&gt;4)-beta-linkages between N-acetylmuramic acid and N-acetyl-D-glucosamine residues in a peptidoglycan and between N-acetyl-D-glucosamine residues in chitodextrins.</text>
        <dbReference type="EC" id="3.2.1.17"/>
    </reaction>
</comment>
<keyword evidence="4 7" id="KW-0378">Hydrolase</keyword>
<keyword evidence="5" id="KW-1035">Host cytoplasm</keyword>
<dbReference type="Pfam" id="PF00959">
    <property type="entry name" value="Phage_lysozyme"/>
    <property type="match status" value="1"/>
</dbReference>
<evidence type="ECO:0000313" key="8">
    <source>
        <dbReference type="EMBL" id="PSJ40487.1"/>
    </source>
</evidence>
<dbReference type="EC" id="3.2.1.17" evidence="7"/>
<reference evidence="8 9" key="1">
    <citation type="submission" date="2018-03" db="EMBL/GenBank/DDBJ databases">
        <title>The draft genome of Sphingosinicella sp. GL-C-18.</title>
        <authorList>
            <person name="Liu L."/>
            <person name="Li L."/>
            <person name="Liang L."/>
            <person name="Zhang X."/>
            <person name="Wang T."/>
        </authorList>
    </citation>
    <scope>NUCLEOTIDE SEQUENCE [LARGE SCALE GENOMIC DNA]</scope>
    <source>
        <strain evidence="8 9">GL-C-18</strain>
    </source>
</reference>
<dbReference type="InterPro" id="IPR051018">
    <property type="entry name" value="Bacteriophage_GH24"/>
</dbReference>
<dbReference type="InterPro" id="IPR023346">
    <property type="entry name" value="Lysozyme-like_dom_sf"/>
</dbReference>
<comment type="similarity">
    <text evidence="7">Belongs to the glycosyl hydrolase 24 family.</text>
</comment>
<evidence type="ECO:0000256" key="7">
    <source>
        <dbReference type="RuleBase" id="RU003788"/>
    </source>
</evidence>
<gene>
    <name evidence="8" type="ORF">C7I55_09120</name>
</gene>
<evidence type="ECO:0000256" key="6">
    <source>
        <dbReference type="ARBA" id="ARBA00023295"/>
    </source>
</evidence>
<dbReference type="HAMAP" id="MF_04110">
    <property type="entry name" value="ENDOLYSIN_T4"/>
    <property type="match status" value="1"/>
</dbReference>
<accession>A0A2P7QRA3</accession>
<evidence type="ECO:0000256" key="1">
    <source>
        <dbReference type="ARBA" id="ARBA00000632"/>
    </source>
</evidence>
<sequence>MVPSAKCAKLIQQFEGCAKEGPDGHFHAYPDPGSGGDPWTIGWGSTGADIVPGTIWTQQQCDDRFNEHLREFAEAVTNAIGSSRTRQPQFDAMVSFAYNVGIKNFTTSTLLRLHKAGDSKGAAAEFAKWNKAAGKVLPGLTRRRAAEAALYAK</sequence>
<dbReference type="CDD" id="cd00737">
    <property type="entry name" value="lyz_endolysin_autolysin"/>
    <property type="match status" value="1"/>
</dbReference>
<dbReference type="GO" id="GO:0016998">
    <property type="term" value="P:cell wall macromolecule catabolic process"/>
    <property type="evidence" value="ECO:0007669"/>
    <property type="project" value="InterPro"/>
</dbReference>
<dbReference type="InterPro" id="IPR023347">
    <property type="entry name" value="Lysozyme_dom_sf"/>
</dbReference>
<dbReference type="Gene3D" id="1.10.530.40">
    <property type="match status" value="1"/>
</dbReference>
<dbReference type="Proteomes" id="UP000241167">
    <property type="component" value="Unassembled WGS sequence"/>
</dbReference>
<evidence type="ECO:0000313" key="9">
    <source>
        <dbReference type="Proteomes" id="UP000241167"/>
    </source>
</evidence>
<dbReference type="SUPFAM" id="SSF53955">
    <property type="entry name" value="Lysozyme-like"/>
    <property type="match status" value="1"/>
</dbReference>
<dbReference type="InterPro" id="IPR002196">
    <property type="entry name" value="Glyco_hydro_24"/>
</dbReference>
<dbReference type="GO" id="GO:0031640">
    <property type="term" value="P:killing of cells of another organism"/>
    <property type="evidence" value="ECO:0007669"/>
    <property type="project" value="UniProtKB-KW"/>
</dbReference>